<dbReference type="InterPro" id="IPR004919">
    <property type="entry name" value="GmrSD_N"/>
</dbReference>
<evidence type="ECO:0000259" key="1">
    <source>
        <dbReference type="Pfam" id="PF03235"/>
    </source>
</evidence>
<evidence type="ECO:0000313" key="2">
    <source>
        <dbReference type="EMBL" id="OYP56895.1"/>
    </source>
</evidence>
<keyword evidence="3" id="KW-1185">Reference proteome</keyword>
<dbReference type="RefSeq" id="WP_094448016.1">
    <property type="nucleotide sequence ID" value="NZ_CP091801.1"/>
</dbReference>
<dbReference type="Pfam" id="PF03235">
    <property type="entry name" value="GmrSD_N"/>
    <property type="match status" value="1"/>
</dbReference>
<name>A0ABX4EL59_SEGBR</name>
<dbReference type="EMBL" id="NPJF01000015">
    <property type="protein sequence ID" value="OYP56895.1"/>
    <property type="molecule type" value="Genomic_DNA"/>
</dbReference>
<gene>
    <name evidence="2" type="ORF">CIK91_01415</name>
</gene>
<dbReference type="PANTHER" id="PTHR35149">
    <property type="entry name" value="SLL5132 PROTEIN"/>
    <property type="match status" value="1"/>
</dbReference>
<proteinExistence type="predicted"/>
<dbReference type="PANTHER" id="PTHR35149:SF1">
    <property type="entry name" value="DUF5655 DOMAIN-CONTAINING PROTEIN"/>
    <property type="match status" value="1"/>
</dbReference>
<dbReference type="Proteomes" id="UP000216189">
    <property type="component" value="Unassembled WGS sequence"/>
</dbReference>
<reference evidence="2 3" key="1">
    <citation type="submission" date="2017-08" db="EMBL/GenBank/DDBJ databases">
        <title>Comparative genomics of non-oral Prevotella species.</title>
        <authorList>
            <person name="Accetto T."/>
            <person name="Nograsek B."/>
            <person name="Avgustin G."/>
        </authorList>
    </citation>
    <scope>NUCLEOTIDE SEQUENCE [LARGE SCALE GENOMIC DNA]</scope>
    <source>
        <strain evidence="2 3">TC1-1</strain>
    </source>
</reference>
<sequence>MNDNELIKSVKAVFSKAISERKQFVIPAYQRGYKWNRDDIFKLLEDLKVFEKSNEDNNSFYCLQNITIVPLSSEDGWNVVDGQQRLTTLYILLSYLRRIGTEELSFFSSPDCLKYNVRQATGEFLKSKVYTGEVWNDDIEPDSAESKDKWYILDVAKAIKEWFDNSENRLHVKTITERLKLIVNNMTNATVSEEEIFAGLNGGKVDLDGADLVRAVLITRSAKEKYKGSLSAKVNEYRMRIALELDEMNLWWAQTEQRTYFEQFLPNNMLKTIAFNHDNYPIGLLYKLYFQIYHGNNEKFGIEFFENGRNLNGKSGDDHWELYDSILQMHHTLEKWFNDPLLYHWIGYLIFRFKERVIEPSNEGATDQSKITINFKEIWEIWEESENKQAFLSKILSMITKLLPNANGQLESNIKDVRQQWYGKDSEGINNILVLMDVMICTGLYRDYWKDELSDEDIKSRPSKIKEMKSGKTRLRSAYFTKYNENFEHIRSCAPNPEEGKEEKSKEVWIKHINDMYVINEKVDDAEKKMRDTLLSMLQAYTEDTLSDGFIEKLNIEMNKYGQHSIGNMALLDEHVNKSYGNLPFQKKIERIFCEYMNNERYIRPYTMIVFEHKIKDSDKVWRWTQSNINDNAANIANNINTIFNMTL</sequence>
<protein>
    <recommendedName>
        <fullName evidence="1">GmrSD restriction endonucleases N-terminal domain-containing protein</fullName>
    </recommendedName>
</protein>
<evidence type="ECO:0000313" key="3">
    <source>
        <dbReference type="Proteomes" id="UP000216189"/>
    </source>
</evidence>
<comment type="caution">
    <text evidence="2">The sequence shown here is derived from an EMBL/GenBank/DDBJ whole genome shotgun (WGS) entry which is preliminary data.</text>
</comment>
<feature type="domain" description="GmrSD restriction endonucleases N-terminal" evidence="1">
    <location>
        <begin position="16"/>
        <end position="217"/>
    </location>
</feature>
<organism evidence="2 3">
    <name type="scientific">Segatella bryantii</name>
    <name type="common">Prevotella bryantii</name>
    <dbReference type="NCBI Taxonomy" id="77095"/>
    <lineage>
        <taxon>Bacteria</taxon>
        <taxon>Pseudomonadati</taxon>
        <taxon>Bacteroidota</taxon>
        <taxon>Bacteroidia</taxon>
        <taxon>Bacteroidales</taxon>
        <taxon>Prevotellaceae</taxon>
        <taxon>Segatella</taxon>
    </lineage>
</organism>
<accession>A0ABX4EL59</accession>